<organism evidence="4 5">
    <name type="scientific">Mediterraneibacter catenae</name>
    <dbReference type="NCBI Taxonomy" id="2594882"/>
    <lineage>
        <taxon>Bacteria</taxon>
        <taxon>Bacillati</taxon>
        <taxon>Bacillota</taxon>
        <taxon>Clostridia</taxon>
        <taxon>Lachnospirales</taxon>
        <taxon>Lachnospiraceae</taxon>
        <taxon>Mediterraneibacter</taxon>
    </lineage>
</organism>
<sequence>MPESIQPVEFTPEQQFAQDLAQFCRAYDPYSFPAPEGKNDPLPEDILKDLSSGTNLGIRQWLQQVIDADDEDSIKAQPLMERLEKHFPLENVPETIPAEPSISFYAAECMEFSNVGEYQNNLPLEEALAVYDSIPPERLNGIPCVGFHLKDGSIYEGDYPLMYGGKIDRDGINLVEHYKESPLVQKAISDLQAILDHRTAMQQRSAERDADPDEVCYKVSSMYLHIQEASDGCWDYTLYDNQLREIDGGQLGDPDTPLSEVRDDLISDILHGDKKPVTEIPMEQFEQMMDEKEHNLKCPIFPKSLPEVYGTPEMDTWSICHQANYACKIQFDKEYGPAYHDRRVPEFLREMTERYGIDRCKLVLASTIQLADHDGRYYPDIKEAAAKVHIPGATNDHHDVRRTYQVTCHPVMVNVAFRDLLAMEKEQTHAKDAEHNEERTVRTGREETGQRPSVLQKLKAKQNAIAASDKKPPAITHDKKQLE</sequence>
<dbReference type="AlphaFoldDB" id="A0A5M9HVB7"/>
<accession>A0A5M9HVB7</accession>
<evidence type="ECO:0000313" key="4">
    <source>
        <dbReference type="EMBL" id="KAA8500648.1"/>
    </source>
</evidence>
<dbReference type="InterPro" id="IPR040568">
    <property type="entry name" value="LPD16"/>
</dbReference>
<evidence type="ECO:0000259" key="2">
    <source>
        <dbReference type="Pfam" id="PF12960"/>
    </source>
</evidence>
<reference evidence="4" key="1">
    <citation type="submission" date="2019-07" db="EMBL/GenBank/DDBJ databases">
        <authorList>
            <person name="Wongkuna S."/>
            <person name="Scaria J."/>
        </authorList>
    </citation>
    <scope>NUCLEOTIDE SEQUENCE [LARGE SCALE GENOMIC DNA]</scope>
    <source>
        <strain evidence="4">SW178</strain>
    </source>
</reference>
<proteinExistence type="predicted"/>
<feature type="region of interest" description="Disordered" evidence="1">
    <location>
        <begin position="427"/>
        <end position="483"/>
    </location>
</feature>
<dbReference type="Pfam" id="PF18830">
    <property type="entry name" value="LPD16"/>
    <property type="match status" value="1"/>
</dbReference>
<protein>
    <submittedName>
        <fullName evidence="4">DUF3849 domain-containing protein</fullName>
    </submittedName>
</protein>
<feature type="compositionally biased region" description="Basic and acidic residues" evidence="1">
    <location>
        <begin position="427"/>
        <end position="449"/>
    </location>
</feature>
<feature type="domain" description="Large polyvalent protein-associated" evidence="3">
    <location>
        <begin position="212"/>
        <end position="290"/>
    </location>
</feature>
<name>A0A5M9HVB7_9FIRM</name>
<feature type="domain" description="DUF3849" evidence="2">
    <location>
        <begin position="304"/>
        <end position="415"/>
    </location>
</feature>
<feature type="compositionally biased region" description="Basic and acidic residues" evidence="1">
    <location>
        <begin position="468"/>
        <end position="483"/>
    </location>
</feature>
<keyword evidence="5" id="KW-1185">Reference proteome</keyword>
<evidence type="ECO:0000256" key="1">
    <source>
        <dbReference type="SAM" id="MobiDB-lite"/>
    </source>
</evidence>
<comment type="caution">
    <text evidence="4">The sequence shown here is derived from an EMBL/GenBank/DDBJ whole genome shotgun (WGS) entry which is preliminary data.</text>
</comment>
<dbReference type="RefSeq" id="WP_150311371.1">
    <property type="nucleotide sequence ID" value="NZ_VMSO01000020.1"/>
</dbReference>
<dbReference type="Pfam" id="PF12960">
    <property type="entry name" value="DUF3849"/>
    <property type="match status" value="1"/>
</dbReference>
<evidence type="ECO:0000313" key="5">
    <source>
        <dbReference type="Proteomes" id="UP000322025"/>
    </source>
</evidence>
<dbReference type="InterPro" id="IPR024383">
    <property type="entry name" value="DUF3849"/>
</dbReference>
<evidence type="ECO:0000259" key="3">
    <source>
        <dbReference type="Pfam" id="PF18830"/>
    </source>
</evidence>
<dbReference type="EMBL" id="VMSO01000020">
    <property type="protein sequence ID" value="KAA8500648.1"/>
    <property type="molecule type" value="Genomic_DNA"/>
</dbReference>
<dbReference type="OrthoDB" id="9803716at2"/>
<dbReference type="Proteomes" id="UP000322025">
    <property type="component" value="Unassembled WGS sequence"/>
</dbReference>
<gene>
    <name evidence="4" type="ORF">FNY66_12570</name>
</gene>